<protein>
    <recommendedName>
        <fullName evidence="3">Peptidase M48 domain-containing protein</fullName>
    </recommendedName>
</protein>
<name>A0A1H3RV26_9BACT</name>
<dbReference type="Proteomes" id="UP000199663">
    <property type="component" value="Unassembled WGS sequence"/>
</dbReference>
<accession>A0A1H3RV26</accession>
<sequence length="228" mass="26235">MGFVMNRIAIFKKYHIHAPSHFFMLKLQFGSIADPNMSKEPHISFHHNIPLEIREVTLKALSHYPKLKEVGIEFLFNENIRKSVMQAQPKFTSMLGAKENRTYVIKVSRNFSLKGKSTPIQDLPEAVLIGWIGHELGHIMDYLNKSNLAMVYFGIGYLSSKRFVISAERDADTYAVNHGLGDYILATKDFILHQAGMSEKYIQKIKRLYLSPEVIMELMENKISEEEI</sequence>
<evidence type="ECO:0008006" key="3">
    <source>
        <dbReference type="Google" id="ProtNLM"/>
    </source>
</evidence>
<reference evidence="1 2" key="1">
    <citation type="submission" date="2016-10" db="EMBL/GenBank/DDBJ databases">
        <authorList>
            <person name="Varghese N."/>
            <person name="Submissions S."/>
        </authorList>
    </citation>
    <scope>NUCLEOTIDE SEQUENCE [LARGE SCALE GENOMIC DNA]</scope>
    <source>
        <strain evidence="1 2">DSM 17997</strain>
    </source>
</reference>
<evidence type="ECO:0000313" key="1">
    <source>
        <dbReference type="EMBL" id="SDZ29527.1"/>
    </source>
</evidence>
<keyword evidence="2" id="KW-1185">Reference proteome</keyword>
<evidence type="ECO:0000313" key="2">
    <source>
        <dbReference type="Proteomes" id="UP000199663"/>
    </source>
</evidence>
<comment type="caution">
    <text evidence="1">The sequence shown here is derived from an EMBL/GenBank/DDBJ whole genome shotgun (WGS) entry which is preliminary data.</text>
</comment>
<dbReference type="EMBL" id="FNQC01000009">
    <property type="protein sequence ID" value="SDZ29527.1"/>
    <property type="molecule type" value="Genomic_DNA"/>
</dbReference>
<proteinExistence type="predicted"/>
<gene>
    <name evidence="1" type="ORF">SAMN05444412_109145</name>
</gene>
<organism evidence="1 2">
    <name type="scientific">Rhodonellum ikkaensis</name>
    <dbReference type="NCBI Taxonomy" id="336829"/>
    <lineage>
        <taxon>Bacteria</taxon>
        <taxon>Pseudomonadati</taxon>
        <taxon>Bacteroidota</taxon>
        <taxon>Cytophagia</taxon>
        <taxon>Cytophagales</taxon>
        <taxon>Cytophagaceae</taxon>
        <taxon>Rhodonellum</taxon>
    </lineage>
</organism>